<evidence type="ECO:0000313" key="1">
    <source>
        <dbReference type="EMBL" id="GIY26099.1"/>
    </source>
</evidence>
<reference evidence="1 2" key="1">
    <citation type="submission" date="2021-06" db="EMBL/GenBank/DDBJ databases">
        <title>Caerostris extrusa draft genome.</title>
        <authorList>
            <person name="Kono N."/>
            <person name="Arakawa K."/>
        </authorList>
    </citation>
    <scope>NUCLEOTIDE SEQUENCE [LARGE SCALE GENOMIC DNA]</scope>
</reference>
<evidence type="ECO:0000313" key="2">
    <source>
        <dbReference type="Proteomes" id="UP001054945"/>
    </source>
</evidence>
<proteinExistence type="predicted"/>
<comment type="caution">
    <text evidence="1">The sequence shown here is derived from an EMBL/GenBank/DDBJ whole genome shotgun (WGS) entry which is preliminary data.</text>
</comment>
<protein>
    <submittedName>
        <fullName evidence="1">Uncharacterized protein</fullName>
    </submittedName>
</protein>
<gene>
    <name evidence="1" type="ORF">CEXT_31951</name>
</gene>
<dbReference type="AlphaFoldDB" id="A0AAV4RYD5"/>
<dbReference type="Proteomes" id="UP001054945">
    <property type="component" value="Unassembled WGS sequence"/>
</dbReference>
<dbReference type="EMBL" id="BPLR01008625">
    <property type="protein sequence ID" value="GIY26099.1"/>
    <property type="molecule type" value="Genomic_DNA"/>
</dbReference>
<sequence length="163" mass="18768">MACCFLPKDMSCRDARFVFMSGVFSAKIVLCEQMLHGREREGLECIEKHIYSDDIFEHMYFEGKLTLIWHCFVLPVHSKPSPMISYRHRSTAMDAQYTTIKSRSRGQENMAKAGTALTTNRDIPEANAPIYCSFFLLLFIVVSAKPQRNVKLTSYWYCPCTSL</sequence>
<name>A0AAV4RYD5_CAEEX</name>
<accession>A0AAV4RYD5</accession>
<keyword evidence="2" id="KW-1185">Reference proteome</keyword>
<organism evidence="1 2">
    <name type="scientific">Caerostris extrusa</name>
    <name type="common">Bark spider</name>
    <name type="synonym">Caerostris bankana</name>
    <dbReference type="NCBI Taxonomy" id="172846"/>
    <lineage>
        <taxon>Eukaryota</taxon>
        <taxon>Metazoa</taxon>
        <taxon>Ecdysozoa</taxon>
        <taxon>Arthropoda</taxon>
        <taxon>Chelicerata</taxon>
        <taxon>Arachnida</taxon>
        <taxon>Araneae</taxon>
        <taxon>Araneomorphae</taxon>
        <taxon>Entelegynae</taxon>
        <taxon>Araneoidea</taxon>
        <taxon>Araneidae</taxon>
        <taxon>Caerostris</taxon>
    </lineage>
</organism>